<name>I0ILZ9_LEPFC</name>
<evidence type="ECO:0000313" key="2">
    <source>
        <dbReference type="Proteomes" id="UP000007382"/>
    </source>
</evidence>
<evidence type="ECO:0008006" key="3">
    <source>
        <dbReference type="Google" id="ProtNLM"/>
    </source>
</evidence>
<dbReference type="KEGG" id="lfc:LFE_0582"/>
<dbReference type="PATRIC" id="fig|1162668.3.peg.683"/>
<dbReference type="RefSeq" id="WP_014448790.1">
    <property type="nucleotide sequence ID" value="NC_017094.1"/>
</dbReference>
<sequence length="216" mass="24221">MRRIAPVFLVLAILLSGCIPERDLNLSDVSPQTFESLPYEGGGLLCRTPVPVPDVRVVSRTVHAMAGSEGRIREAVLPSGMAFGVWTSAVRARSIRDYIRSISRSRKVRVSVSLSRIDRAVPYVSRTFFVRTRHAFMAARWKEGDRILAVRGFFMRTGPHIVPVFSMEERSLGWFACRTETPGFSGGRISFDSSRATVKTGTETLRIDWETKDAKR</sequence>
<reference evidence="1 2" key="1">
    <citation type="journal article" date="2012" name="J. Bacteriol.">
        <title>Complete Genome Sequence of Leptospirillum ferrooxidans Strain C2-3, Isolated from a Fresh Volcanic Ash Deposit on the Island of Miyake, Japan.</title>
        <authorList>
            <person name="Fujimura R."/>
            <person name="Sato Y."/>
            <person name="Nishizawa T."/>
            <person name="Oshima K."/>
            <person name="Kim S.-W."/>
            <person name="Hattori M."/>
            <person name="Kamijo T."/>
            <person name="Ohta H."/>
        </authorList>
    </citation>
    <scope>NUCLEOTIDE SEQUENCE [LARGE SCALE GENOMIC DNA]</scope>
    <source>
        <strain evidence="1 2">C2-3</strain>
    </source>
</reference>
<evidence type="ECO:0000313" key="1">
    <source>
        <dbReference type="EMBL" id="BAM06298.1"/>
    </source>
</evidence>
<dbReference type="STRING" id="1162668.LFE_0582"/>
<dbReference type="Proteomes" id="UP000007382">
    <property type="component" value="Chromosome"/>
</dbReference>
<proteinExistence type="predicted"/>
<gene>
    <name evidence="1" type="ordered locus">LFE_0582</name>
</gene>
<accession>I0ILZ9</accession>
<dbReference type="PROSITE" id="PS51257">
    <property type="entry name" value="PROKAR_LIPOPROTEIN"/>
    <property type="match status" value="1"/>
</dbReference>
<reference evidence="2" key="2">
    <citation type="submission" date="2012-03" db="EMBL/GenBank/DDBJ databases">
        <title>The complete genome sequence of the pioneer microbe on fresh volcanic deposit, Leptospirillum ferrooxidans strain C2-3.</title>
        <authorList>
            <person name="Fujimura R."/>
            <person name="Sato Y."/>
            <person name="Nishizawa T."/>
            <person name="Nanba K."/>
            <person name="Oshima K."/>
            <person name="Hattori M."/>
            <person name="Kamijo T."/>
            <person name="Ohta H."/>
        </authorList>
    </citation>
    <scope>NUCLEOTIDE SEQUENCE [LARGE SCALE GENOMIC DNA]</scope>
    <source>
        <strain evidence="2">C2-3</strain>
    </source>
</reference>
<dbReference type="AlphaFoldDB" id="I0ILZ9"/>
<dbReference type="EMBL" id="AP012342">
    <property type="protein sequence ID" value="BAM06298.1"/>
    <property type="molecule type" value="Genomic_DNA"/>
</dbReference>
<protein>
    <recommendedName>
        <fullName evidence="3">Lipoprotein</fullName>
    </recommendedName>
</protein>
<organism evidence="1 2">
    <name type="scientific">Leptospirillum ferrooxidans (strain C2-3)</name>
    <dbReference type="NCBI Taxonomy" id="1162668"/>
    <lineage>
        <taxon>Bacteria</taxon>
        <taxon>Pseudomonadati</taxon>
        <taxon>Nitrospirota</taxon>
        <taxon>Nitrospiria</taxon>
        <taxon>Nitrospirales</taxon>
        <taxon>Nitrospiraceae</taxon>
        <taxon>Leptospirillum</taxon>
    </lineage>
</organism>
<keyword evidence="2" id="KW-1185">Reference proteome</keyword>
<dbReference type="HOGENOM" id="CLU_1276358_0_0_0"/>